<dbReference type="HOGENOM" id="CLU_2633816_0_0_9"/>
<dbReference type="EMBL" id="ACKV01000035">
    <property type="protein sequence ID" value="EEJ42680.1"/>
    <property type="molecule type" value="Genomic_DNA"/>
</dbReference>
<dbReference type="AlphaFoldDB" id="C2KJE3"/>
<reference evidence="1 2" key="1">
    <citation type="submission" date="2009-04" db="EMBL/GenBank/DDBJ databases">
        <authorList>
            <person name="Qin X."/>
            <person name="Bachman B."/>
            <person name="Battles P."/>
            <person name="Bell A."/>
            <person name="Bess C."/>
            <person name="Bickham C."/>
            <person name="Chaboub L."/>
            <person name="Chen D."/>
            <person name="Coyle M."/>
            <person name="Deiros D.R."/>
            <person name="Dinh H."/>
            <person name="Forbes L."/>
            <person name="Fowler G."/>
            <person name="Francisco L."/>
            <person name="Fu Q."/>
            <person name="Gubbala S."/>
            <person name="Hale W."/>
            <person name="Han Y."/>
            <person name="Hemphill L."/>
            <person name="Highlander S.K."/>
            <person name="Hirani K."/>
            <person name="Hogues M."/>
            <person name="Jackson L."/>
            <person name="Jakkamsetti A."/>
            <person name="Javaid M."/>
            <person name="Jiang H."/>
            <person name="Korchina V."/>
            <person name="Kovar C."/>
            <person name="Lara F."/>
            <person name="Lee S."/>
            <person name="Mata R."/>
            <person name="Mathew T."/>
            <person name="Moen C."/>
            <person name="Morales K."/>
            <person name="Munidasa M."/>
            <person name="Nazareth L."/>
            <person name="Ngo R."/>
            <person name="Nguyen L."/>
            <person name="Okwuonu G."/>
            <person name="Ongeri F."/>
            <person name="Patil S."/>
            <person name="Petrosino J."/>
            <person name="Pham C."/>
            <person name="Pham P."/>
            <person name="Pu L.-L."/>
            <person name="Puazo M."/>
            <person name="Raj R."/>
            <person name="Reid J."/>
            <person name="Rouhana J."/>
            <person name="Saada N."/>
            <person name="Shang Y."/>
            <person name="Simmons D."/>
            <person name="Thornton R."/>
            <person name="Warren J."/>
            <person name="Weissenberger G."/>
            <person name="Zhang J."/>
            <person name="Zhang L."/>
            <person name="Zhou C."/>
            <person name="Zhu D."/>
            <person name="Muzny D."/>
            <person name="Worley K."/>
            <person name="Gibbs R."/>
        </authorList>
    </citation>
    <scope>NUCLEOTIDE SEQUENCE [LARGE SCALE GENOMIC DNA]</scope>
    <source>
        <strain evidence="1 2">ATCC 19254</strain>
    </source>
</reference>
<protein>
    <submittedName>
        <fullName evidence="1">Uncharacterized protein</fullName>
    </submittedName>
</protein>
<evidence type="ECO:0000313" key="1">
    <source>
        <dbReference type="EMBL" id="EEJ42680.1"/>
    </source>
</evidence>
<organism evidence="1 2">
    <name type="scientific">Leuconostoc mesenteroides subsp. cremoris ATCC 19254</name>
    <dbReference type="NCBI Taxonomy" id="586220"/>
    <lineage>
        <taxon>Bacteria</taxon>
        <taxon>Bacillati</taxon>
        <taxon>Bacillota</taxon>
        <taxon>Bacilli</taxon>
        <taxon>Lactobacillales</taxon>
        <taxon>Lactobacillaceae</taxon>
        <taxon>Leuconostoc</taxon>
    </lineage>
</organism>
<name>C2KJE3_LEUMC</name>
<dbReference type="RefSeq" id="WP_002814950.1">
    <property type="nucleotide sequence ID" value="NZ_GG693383.1"/>
</dbReference>
<sequence length="77" mass="8800">MASVPDALNFYQGDIQEEPVGFKARLFDFSSGEYVTKQFRTEGKAYSAIAEQVDRLNEIAIVLDEQNFEQVYSNEIQ</sequence>
<proteinExistence type="predicted"/>
<gene>
    <name evidence="1" type="ORF">HMPREF0555_0759</name>
</gene>
<accession>C2KJE3</accession>
<evidence type="ECO:0000313" key="2">
    <source>
        <dbReference type="Proteomes" id="UP000004283"/>
    </source>
</evidence>
<comment type="caution">
    <text evidence="1">The sequence shown here is derived from an EMBL/GenBank/DDBJ whole genome shotgun (WGS) entry which is preliminary data.</text>
</comment>
<dbReference type="Proteomes" id="UP000004283">
    <property type="component" value="Unassembled WGS sequence"/>
</dbReference>